<accession>A0A409WW60</accession>
<comment type="caution">
    <text evidence="1">The sequence shown here is derived from an EMBL/GenBank/DDBJ whole genome shotgun (WGS) entry which is preliminary data.</text>
</comment>
<sequence>MSASAMKGIMLTYTGKTLATRSLKRGMIIRLPYAIRVRVVFILFPSEGLFHILDFDFTPRSTSESSFSLLERIITRHPHGIGRTYAHC</sequence>
<gene>
    <name evidence="1" type="ORF">CVT25_009231</name>
</gene>
<dbReference type="EMBL" id="NHYD01003097">
    <property type="protein sequence ID" value="PPQ82760.1"/>
    <property type="molecule type" value="Genomic_DNA"/>
</dbReference>
<organism evidence="1 2">
    <name type="scientific">Psilocybe cyanescens</name>
    <dbReference type="NCBI Taxonomy" id="93625"/>
    <lineage>
        <taxon>Eukaryota</taxon>
        <taxon>Fungi</taxon>
        <taxon>Dikarya</taxon>
        <taxon>Basidiomycota</taxon>
        <taxon>Agaricomycotina</taxon>
        <taxon>Agaricomycetes</taxon>
        <taxon>Agaricomycetidae</taxon>
        <taxon>Agaricales</taxon>
        <taxon>Agaricineae</taxon>
        <taxon>Strophariaceae</taxon>
        <taxon>Psilocybe</taxon>
    </lineage>
</organism>
<dbReference type="InParanoid" id="A0A409WW60"/>
<keyword evidence="2" id="KW-1185">Reference proteome</keyword>
<dbReference type="Proteomes" id="UP000283269">
    <property type="component" value="Unassembled WGS sequence"/>
</dbReference>
<proteinExistence type="predicted"/>
<evidence type="ECO:0000313" key="2">
    <source>
        <dbReference type="Proteomes" id="UP000283269"/>
    </source>
</evidence>
<dbReference type="AlphaFoldDB" id="A0A409WW60"/>
<protein>
    <submittedName>
        <fullName evidence="1">Uncharacterized protein</fullName>
    </submittedName>
</protein>
<name>A0A409WW60_PSICY</name>
<reference evidence="1 2" key="1">
    <citation type="journal article" date="2018" name="Evol. Lett.">
        <title>Horizontal gene cluster transfer increased hallucinogenic mushroom diversity.</title>
        <authorList>
            <person name="Reynolds H.T."/>
            <person name="Vijayakumar V."/>
            <person name="Gluck-Thaler E."/>
            <person name="Korotkin H.B."/>
            <person name="Matheny P.B."/>
            <person name="Slot J.C."/>
        </authorList>
    </citation>
    <scope>NUCLEOTIDE SEQUENCE [LARGE SCALE GENOMIC DNA]</scope>
    <source>
        <strain evidence="1 2">2631</strain>
    </source>
</reference>
<evidence type="ECO:0000313" key="1">
    <source>
        <dbReference type="EMBL" id="PPQ82760.1"/>
    </source>
</evidence>